<comment type="caution">
    <text evidence="15">The sequence shown here is derived from an EMBL/GenBank/DDBJ whole genome shotgun (WGS) entry which is preliminary data.</text>
</comment>
<keyword evidence="5" id="KW-0808">Transferase</keyword>
<sequence>MLRSMYPEEEELKTDDQVLIDIQEFCSGITDKTPNGLNFSVTVTVNCHSEMYLIELSCYFPQEYPNEKPEIFARSQILNRDIQKELNDDLNVHISTLARGELCTLPAIQWVKDNGELYIAKNQNLKAVTLTEKSRDANKCKSKKDTSFLRMWLYMHHIYSKTKRKDILQWASDYNLTGFCLPGKPGVVCLEGDEYNVEEYFSRLRRLNWKKITCRRREKGAADKSIDEQRRFTGFDELFFEIHGTRENHMDMGQFRHYLDQHDLVKGQDMPIVARVFHCSRLNVKYDKKYPSVCCKKIMSTSSQPSSDATIVKVGWLQKRGEYIKNWRPRYFQLWSDGSFIGYKELPKSKDVEPLNNFSVDSFILLYRFFRKLLIIFKPHAQKGRCWQWTTLIERTFHLDNAKEREEWITAIQEVAEKLHENEKDSDKSNEITIGGEGSQKMTIEDFQLLKVLGKGTFGKVIMAKMKRTGEVVALKILKKEVIVAKDEVAHTLTENRVLKSTVHPFLTLFFHLSKERVFSEDRSRFYAAEIILAVKYLHDNKVVYRDLKLENLLLDSDGHIKLTDFGLCKEDITYGATTKTFCGTPEYLAPEVLEDNDYGRAVDWWGVGVVMYEMMCGRLPFYNRDHEVLFELILTEEVKFPTRLTDNARSVLSGLLEKRPTKRLGGGPDDAKEVMKHKFFETINWDNILNKMVKPPFKPVVKSETDVSNFDEDFTSEVPQLTPPEGDLPDIAEESEAFDQFSFTPEKGSHLQS</sequence>
<dbReference type="InterPro" id="IPR011009">
    <property type="entry name" value="Kinase-like_dom_sf"/>
</dbReference>
<dbReference type="Pfam" id="PF05773">
    <property type="entry name" value="RWD"/>
    <property type="match status" value="1"/>
</dbReference>
<dbReference type="SMART" id="SM00233">
    <property type="entry name" value="PH"/>
    <property type="match status" value="1"/>
</dbReference>
<keyword evidence="8 9" id="KW-0067">ATP-binding</keyword>
<keyword evidence="3" id="KW-0723">Serine/threonine-protein kinase</keyword>
<evidence type="ECO:0000259" key="14">
    <source>
        <dbReference type="PROSITE" id="PS51285"/>
    </source>
</evidence>
<feature type="domain" description="Protein kinase" evidence="12">
    <location>
        <begin position="447"/>
        <end position="681"/>
    </location>
</feature>
<evidence type="ECO:0000256" key="6">
    <source>
        <dbReference type="ARBA" id="ARBA00022741"/>
    </source>
</evidence>
<dbReference type="Gene3D" id="3.10.110.10">
    <property type="entry name" value="Ubiquitin Conjugating Enzyme"/>
    <property type="match status" value="1"/>
</dbReference>
<dbReference type="OrthoDB" id="432412at2759"/>
<dbReference type="SUPFAM" id="SSF54495">
    <property type="entry name" value="UBC-like"/>
    <property type="match status" value="1"/>
</dbReference>
<dbReference type="Pfam" id="PF00169">
    <property type="entry name" value="PH"/>
    <property type="match status" value="1"/>
</dbReference>
<dbReference type="CDD" id="cd24163">
    <property type="entry name" value="RWDD2_C"/>
    <property type="match status" value="1"/>
</dbReference>
<dbReference type="InterPro" id="IPR039026">
    <property type="entry name" value="PH_PKB"/>
</dbReference>
<evidence type="ECO:0000256" key="4">
    <source>
        <dbReference type="ARBA" id="ARBA00022553"/>
    </source>
</evidence>
<dbReference type="Gene3D" id="1.10.510.10">
    <property type="entry name" value="Transferase(Phosphotransferase) domain 1"/>
    <property type="match status" value="1"/>
</dbReference>
<dbReference type="PROSITE" id="PS50908">
    <property type="entry name" value="RWD"/>
    <property type="match status" value="1"/>
</dbReference>
<dbReference type="InterPro" id="IPR017441">
    <property type="entry name" value="Protein_kinase_ATP_BS"/>
</dbReference>
<evidence type="ECO:0000256" key="7">
    <source>
        <dbReference type="ARBA" id="ARBA00022777"/>
    </source>
</evidence>
<dbReference type="PROSITE" id="PS00108">
    <property type="entry name" value="PROTEIN_KINASE_ST"/>
    <property type="match status" value="1"/>
</dbReference>
<accession>A0A2B4S3I9</accession>
<evidence type="ECO:0000256" key="8">
    <source>
        <dbReference type="ARBA" id="ARBA00022840"/>
    </source>
</evidence>
<evidence type="ECO:0000256" key="5">
    <source>
        <dbReference type="ARBA" id="ARBA00022679"/>
    </source>
</evidence>
<dbReference type="Pfam" id="PF06544">
    <property type="entry name" value="Prp3_C"/>
    <property type="match status" value="1"/>
</dbReference>
<dbReference type="SMART" id="SM00220">
    <property type="entry name" value="S_TKc"/>
    <property type="match status" value="1"/>
</dbReference>
<dbReference type="SUPFAM" id="SSF50729">
    <property type="entry name" value="PH domain-like"/>
    <property type="match status" value="1"/>
</dbReference>
<keyword evidence="16" id="KW-1185">Reference proteome</keyword>
<evidence type="ECO:0000259" key="11">
    <source>
        <dbReference type="PROSITE" id="PS50003"/>
    </source>
</evidence>
<organism evidence="15 16">
    <name type="scientific">Stylophora pistillata</name>
    <name type="common">Smooth cauliflower coral</name>
    <dbReference type="NCBI Taxonomy" id="50429"/>
    <lineage>
        <taxon>Eukaryota</taxon>
        <taxon>Metazoa</taxon>
        <taxon>Cnidaria</taxon>
        <taxon>Anthozoa</taxon>
        <taxon>Hexacorallia</taxon>
        <taxon>Scleractinia</taxon>
        <taxon>Astrocoeniina</taxon>
        <taxon>Pocilloporidae</taxon>
        <taxon>Stylophora</taxon>
    </lineage>
</organism>
<evidence type="ECO:0000256" key="9">
    <source>
        <dbReference type="PROSITE-ProRule" id="PRU10141"/>
    </source>
</evidence>
<feature type="domain" description="AGC-kinase C-terminal" evidence="14">
    <location>
        <begin position="682"/>
        <end position="754"/>
    </location>
</feature>
<reference evidence="16" key="1">
    <citation type="journal article" date="2017" name="bioRxiv">
        <title>Comparative analysis of the genomes of Stylophora pistillata and Acropora digitifera provides evidence for extensive differences between species of corals.</title>
        <authorList>
            <person name="Voolstra C.R."/>
            <person name="Li Y."/>
            <person name="Liew Y.J."/>
            <person name="Baumgarten S."/>
            <person name="Zoccola D."/>
            <person name="Flot J.-F."/>
            <person name="Tambutte S."/>
            <person name="Allemand D."/>
            <person name="Aranda M."/>
        </authorList>
    </citation>
    <scope>NUCLEOTIDE SEQUENCE [LARGE SCALE GENOMIC DNA]</scope>
</reference>
<dbReference type="EMBL" id="LSMT01000217">
    <property type="protein sequence ID" value="PFX23128.1"/>
    <property type="molecule type" value="Genomic_DNA"/>
</dbReference>
<proteinExistence type="inferred from homology"/>
<keyword evidence="7 15" id="KW-0418">Kinase</keyword>
<evidence type="ECO:0000259" key="12">
    <source>
        <dbReference type="PROSITE" id="PS50011"/>
    </source>
</evidence>
<feature type="domain" description="RWD" evidence="13">
    <location>
        <begin position="1"/>
        <end position="118"/>
    </location>
</feature>
<dbReference type="EC" id="2.7.11.1" evidence="2"/>
<keyword evidence="6 9" id="KW-0547">Nucleotide-binding</keyword>
<evidence type="ECO:0000256" key="10">
    <source>
        <dbReference type="SAM" id="MobiDB-lite"/>
    </source>
</evidence>
<dbReference type="GO" id="GO:0005524">
    <property type="term" value="F:ATP binding"/>
    <property type="evidence" value="ECO:0007669"/>
    <property type="project" value="UniProtKB-UniRule"/>
</dbReference>
<dbReference type="Gene3D" id="3.30.200.20">
    <property type="entry name" value="Phosphorylase Kinase, domain 1"/>
    <property type="match status" value="2"/>
</dbReference>
<dbReference type="PROSITE" id="PS00107">
    <property type="entry name" value="PROTEIN_KINASE_ATP"/>
    <property type="match status" value="1"/>
</dbReference>
<feature type="binding site" evidence="9">
    <location>
        <position position="486"/>
    </location>
    <ligand>
        <name>ATP</name>
        <dbReference type="ChEBI" id="CHEBI:30616"/>
    </ligand>
</feature>
<dbReference type="PROSITE" id="PS51285">
    <property type="entry name" value="AGC_KINASE_CTER"/>
    <property type="match status" value="1"/>
</dbReference>
<dbReference type="Pfam" id="PF00433">
    <property type="entry name" value="Pkinase_C"/>
    <property type="match status" value="1"/>
</dbReference>
<dbReference type="InterPro" id="IPR017892">
    <property type="entry name" value="Pkinase_C"/>
</dbReference>
<dbReference type="CDD" id="cd01241">
    <property type="entry name" value="PH_PKB"/>
    <property type="match status" value="1"/>
</dbReference>
<dbReference type="Gene3D" id="2.30.29.30">
    <property type="entry name" value="Pleckstrin-homology domain (PH domain)/Phosphotyrosine-binding domain (PTB)"/>
    <property type="match status" value="1"/>
</dbReference>
<dbReference type="PROSITE" id="PS50003">
    <property type="entry name" value="PH_DOMAIN"/>
    <property type="match status" value="1"/>
</dbReference>
<dbReference type="FunFam" id="1.10.510.10:FF:000033">
    <property type="entry name" value="Non-specific serine/threonine protein kinase"/>
    <property type="match status" value="1"/>
</dbReference>
<dbReference type="InterPro" id="IPR001849">
    <property type="entry name" value="PH_domain"/>
</dbReference>
<evidence type="ECO:0000313" key="15">
    <source>
        <dbReference type="EMBL" id="PFX23128.1"/>
    </source>
</evidence>
<keyword evidence="4" id="KW-0597">Phosphoprotein</keyword>
<evidence type="ECO:0000313" key="16">
    <source>
        <dbReference type="Proteomes" id="UP000225706"/>
    </source>
</evidence>
<feature type="region of interest" description="Disordered" evidence="10">
    <location>
        <begin position="712"/>
        <end position="738"/>
    </location>
</feature>
<dbReference type="InterPro" id="IPR059181">
    <property type="entry name" value="RWDD2A-B_C"/>
</dbReference>
<dbReference type="GO" id="GO:0004674">
    <property type="term" value="F:protein serine/threonine kinase activity"/>
    <property type="evidence" value="ECO:0007669"/>
    <property type="project" value="UniProtKB-KW"/>
</dbReference>
<evidence type="ECO:0000259" key="13">
    <source>
        <dbReference type="PROSITE" id="PS50908"/>
    </source>
</evidence>
<dbReference type="InterPro" id="IPR006575">
    <property type="entry name" value="RWD_dom"/>
</dbReference>
<comment type="similarity">
    <text evidence="1">Belongs to the protein kinase superfamily. AGC Ser/Thr protein kinase family. RAC subfamily.</text>
</comment>
<dbReference type="SMART" id="SM00133">
    <property type="entry name" value="S_TK_X"/>
    <property type="match status" value="1"/>
</dbReference>
<dbReference type="SUPFAM" id="SSF56112">
    <property type="entry name" value="Protein kinase-like (PK-like)"/>
    <property type="match status" value="1"/>
</dbReference>
<dbReference type="Pfam" id="PF00069">
    <property type="entry name" value="Pkinase"/>
    <property type="match status" value="2"/>
</dbReference>
<dbReference type="STRING" id="50429.A0A2B4S3I9"/>
<dbReference type="InterPro" id="IPR010541">
    <property type="entry name" value="Prp3_C"/>
</dbReference>
<dbReference type="CDD" id="cd23829">
    <property type="entry name" value="RWD_RWDD2"/>
    <property type="match status" value="1"/>
</dbReference>
<gene>
    <name evidence="15" type="primary">Akt3</name>
    <name evidence="15" type="ORF">AWC38_SpisGene12324</name>
</gene>
<name>A0A2B4S3I9_STYPI</name>
<protein>
    <recommendedName>
        <fullName evidence="2">non-specific serine/threonine protein kinase</fullName>
        <ecNumber evidence="2">2.7.11.1</ecNumber>
    </recommendedName>
</protein>
<evidence type="ECO:0000256" key="2">
    <source>
        <dbReference type="ARBA" id="ARBA00012513"/>
    </source>
</evidence>
<evidence type="ECO:0000256" key="1">
    <source>
        <dbReference type="ARBA" id="ARBA00006935"/>
    </source>
</evidence>
<dbReference type="InterPro" id="IPR008271">
    <property type="entry name" value="Ser/Thr_kinase_AS"/>
</dbReference>
<dbReference type="PANTHER" id="PTHR24351">
    <property type="entry name" value="RIBOSOMAL PROTEIN S6 KINASE"/>
    <property type="match status" value="1"/>
</dbReference>
<dbReference type="AlphaFoldDB" id="A0A2B4S3I9"/>
<dbReference type="InterPro" id="IPR000961">
    <property type="entry name" value="AGC-kinase_C"/>
</dbReference>
<dbReference type="FunFam" id="2.30.29.30:FF:000027">
    <property type="entry name" value="Non-specific serine/threonine protein kinase"/>
    <property type="match status" value="1"/>
</dbReference>
<feature type="compositionally biased region" description="Acidic residues" evidence="10">
    <location>
        <begin position="728"/>
        <end position="738"/>
    </location>
</feature>
<dbReference type="PROSITE" id="PS50011">
    <property type="entry name" value="PROTEIN_KINASE_DOM"/>
    <property type="match status" value="1"/>
</dbReference>
<feature type="domain" description="PH" evidence="11">
    <location>
        <begin position="310"/>
        <end position="417"/>
    </location>
</feature>
<dbReference type="InterPro" id="IPR011993">
    <property type="entry name" value="PH-like_dom_sf"/>
</dbReference>
<dbReference type="InterPro" id="IPR016135">
    <property type="entry name" value="UBQ-conjugating_enzyme/RWD"/>
</dbReference>
<dbReference type="Proteomes" id="UP000225706">
    <property type="component" value="Unassembled WGS sequence"/>
</dbReference>
<dbReference type="InterPro" id="IPR000719">
    <property type="entry name" value="Prot_kinase_dom"/>
</dbReference>
<dbReference type="SMART" id="SM00591">
    <property type="entry name" value="RWD"/>
    <property type="match status" value="1"/>
</dbReference>
<evidence type="ECO:0000256" key="3">
    <source>
        <dbReference type="ARBA" id="ARBA00022527"/>
    </source>
</evidence>